<reference evidence="4" key="1">
    <citation type="journal article" date="2003" name="Gene">
        <title>Apicoplast genome of the coccidian Eimeria tenella.</title>
        <authorList>
            <person name="Cai X."/>
            <person name="Fuller A.L."/>
            <person name="McDougald L.R."/>
            <person name="Zhu G."/>
        </authorList>
    </citation>
    <scope>NUCLEOTIDE SEQUENCE</scope>
</reference>
<keyword evidence="1" id="KW-0687">Ribonucleoprotein</keyword>
<dbReference type="PROSITE" id="PS50881">
    <property type="entry name" value="S5_DSRBD"/>
    <property type="match status" value="1"/>
</dbReference>
<proteinExistence type="predicted"/>
<sequence>MIFLNKKIYNKKYIYYKNINLLYFIKIINDFIFFSFLIKEYIKIYNLFSFNLLKNFINLLNIIAIKYILYNIYNNIFNITTTINYKIYILELFYWENKNFINYNKYLLFNTIEQKILLIKKVSKTRAKGRIKKYKIIIIIGNKSGWFGIGCSKDYYLQDAISKARLHAFKNIYQISLFYSNLLKNNIYIKKKFKKLYLFSYNYKIKISSSYIIRLLFYFIGINNFNSKIMG</sequence>
<dbReference type="RefSeq" id="NP_852631.1">
    <property type="nucleotide sequence ID" value="NC_004823.1"/>
</dbReference>
<evidence type="ECO:0000256" key="1">
    <source>
        <dbReference type="PROSITE-ProRule" id="PRU00268"/>
    </source>
</evidence>
<keyword evidence="2" id="KW-0812">Transmembrane</keyword>
<dbReference type="GeneID" id="1263687"/>
<evidence type="ECO:0000256" key="2">
    <source>
        <dbReference type="SAM" id="Phobius"/>
    </source>
</evidence>
<keyword evidence="1 4" id="KW-0689">Ribosomal protein</keyword>
<accession>Q7YN71</accession>
<dbReference type="EMBL" id="AY217738">
    <property type="protein sequence ID" value="AAO40232.1"/>
    <property type="molecule type" value="Genomic_DNA"/>
</dbReference>
<feature type="domain" description="S5 DRBM" evidence="3">
    <location>
        <begin position="112"/>
        <end position="175"/>
    </location>
</feature>
<dbReference type="GO" id="GO:1990904">
    <property type="term" value="C:ribonucleoprotein complex"/>
    <property type="evidence" value="ECO:0007669"/>
    <property type="project" value="UniProtKB-UniRule"/>
</dbReference>
<keyword evidence="4" id="KW-0933">Apicoplast</keyword>
<dbReference type="AlphaFoldDB" id="Q7YN71"/>
<dbReference type="VEuPathDB" id="ToxoDB:ETH2_API03100"/>
<dbReference type="GO" id="GO:0003723">
    <property type="term" value="F:RNA binding"/>
    <property type="evidence" value="ECO:0007669"/>
    <property type="project" value="InterPro"/>
</dbReference>
<dbReference type="Gene3D" id="3.30.160.20">
    <property type="match status" value="1"/>
</dbReference>
<evidence type="ECO:0000259" key="3">
    <source>
        <dbReference type="PROSITE" id="PS50881"/>
    </source>
</evidence>
<protein>
    <submittedName>
        <fullName evidence="4">Ribosomal protein S5</fullName>
    </submittedName>
</protein>
<keyword evidence="4" id="KW-0934">Plastid</keyword>
<feature type="transmembrane region" description="Helical" evidence="2">
    <location>
        <begin position="44"/>
        <end position="69"/>
    </location>
</feature>
<keyword evidence="2" id="KW-1133">Transmembrane helix</keyword>
<keyword evidence="2" id="KW-0472">Membrane</keyword>
<name>Q7YN71_EIMTE</name>
<dbReference type="GO" id="GO:0003735">
    <property type="term" value="F:structural constituent of ribosome"/>
    <property type="evidence" value="ECO:0007669"/>
    <property type="project" value="UniProtKB-UniRule"/>
</dbReference>
<dbReference type="SUPFAM" id="SSF54768">
    <property type="entry name" value="dsRNA-binding domain-like"/>
    <property type="match status" value="1"/>
</dbReference>
<dbReference type="InterPro" id="IPR013810">
    <property type="entry name" value="Ribosomal_uS5_N"/>
</dbReference>
<geneLocation type="apicoplast" evidence="4"/>
<dbReference type="Pfam" id="PF00333">
    <property type="entry name" value="Ribosomal_S5"/>
    <property type="match status" value="1"/>
</dbReference>
<dbReference type="GO" id="GO:0006412">
    <property type="term" value="P:translation"/>
    <property type="evidence" value="ECO:0007669"/>
    <property type="project" value="InterPro"/>
</dbReference>
<organism evidence="4">
    <name type="scientific">Eimeria tenella</name>
    <name type="common">Coccidian parasite</name>
    <dbReference type="NCBI Taxonomy" id="5802"/>
    <lineage>
        <taxon>Eukaryota</taxon>
        <taxon>Sar</taxon>
        <taxon>Alveolata</taxon>
        <taxon>Apicomplexa</taxon>
        <taxon>Conoidasida</taxon>
        <taxon>Coccidia</taxon>
        <taxon>Eucoccidiorida</taxon>
        <taxon>Eimeriorina</taxon>
        <taxon>Eimeriidae</taxon>
        <taxon>Eimeria</taxon>
    </lineage>
</organism>
<dbReference type="GO" id="GO:0005840">
    <property type="term" value="C:ribosome"/>
    <property type="evidence" value="ECO:0007669"/>
    <property type="project" value="UniProtKB-KW"/>
</dbReference>
<feature type="transmembrane region" description="Helical" evidence="2">
    <location>
        <begin position="21"/>
        <end position="38"/>
    </location>
</feature>
<evidence type="ECO:0000313" key="4">
    <source>
        <dbReference type="EMBL" id="AAO40232.1"/>
    </source>
</evidence>